<dbReference type="GO" id="GO:0006357">
    <property type="term" value="P:regulation of transcription by RNA polymerase II"/>
    <property type="evidence" value="ECO:0007669"/>
    <property type="project" value="TreeGrafter"/>
</dbReference>
<keyword evidence="2 5" id="KW-0863">Zinc-finger</keyword>
<feature type="domain" description="THAP-type" evidence="7">
    <location>
        <begin position="1"/>
        <end position="80"/>
    </location>
</feature>
<proteinExistence type="inferred from homology"/>
<dbReference type="PANTHER" id="PTHR46600:SF7">
    <property type="entry name" value="SI:DKEY-228B2.6-RELATED"/>
    <property type="match status" value="1"/>
</dbReference>
<evidence type="ECO:0000256" key="1">
    <source>
        <dbReference type="ARBA" id="ARBA00022723"/>
    </source>
</evidence>
<dbReference type="GO" id="GO:0001935">
    <property type="term" value="P:endothelial cell proliferation"/>
    <property type="evidence" value="ECO:0007669"/>
    <property type="project" value="UniProtKB-UniRule"/>
</dbReference>
<keyword evidence="6" id="KW-0805">Transcription regulation</keyword>
<evidence type="ECO:0000259" key="7">
    <source>
        <dbReference type="PROSITE" id="PS50950"/>
    </source>
</evidence>
<protein>
    <recommendedName>
        <fullName evidence="6">THAP domain-containing protein 1</fullName>
    </recommendedName>
</protein>
<dbReference type="SMART" id="SM00980">
    <property type="entry name" value="THAP"/>
    <property type="match status" value="1"/>
</dbReference>
<keyword evidence="4 5" id="KW-0238">DNA-binding</keyword>
<keyword evidence="6" id="KW-0175">Coiled coil</keyword>
<dbReference type="Proteomes" id="UP000694568">
    <property type="component" value="Unplaced"/>
</dbReference>
<sequence length="195" mass="22436">MEHCCEPLCSASGRYNSTLSFHCFPKNASLQAKWIHKVRRTGFTVTQHTKVCSRHFKPHEIVTSKKGRRALVAGAVPSLFEWNNYSTKERPGVWERRARPPSPEPDVLEPAAAEPVAIPMVMDHDYEAAPTVCVDRQHYEQLKQEIDALLEQLKTCHLQKNHLLEIDLNALIHFFYSFTKKIGVLKGWIFPKKFN</sequence>
<dbReference type="GO" id="GO:0003700">
    <property type="term" value="F:DNA-binding transcription factor activity"/>
    <property type="evidence" value="ECO:0007669"/>
    <property type="project" value="UniProtKB-UniRule"/>
</dbReference>
<reference evidence="8" key="1">
    <citation type="submission" date="2025-08" db="UniProtKB">
        <authorList>
            <consortium name="Ensembl"/>
        </authorList>
    </citation>
    <scope>IDENTIFICATION</scope>
</reference>
<dbReference type="PROSITE" id="PS50950">
    <property type="entry name" value="ZF_THAP"/>
    <property type="match status" value="1"/>
</dbReference>
<name>A0A8D0CQ34_SANLU</name>
<evidence type="ECO:0000256" key="3">
    <source>
        <dbReference type="ARBA" id="ARBA00022833"/>
    </source>
</evidence>
<comment type="subcellular location">
    <subcellularLocation>
        <location evidence="6">Nucleus</location>
        <location evidence="6">Nucleoplasm</location>
    </subcellularLocation>
</comment>
<dbReference type="Ensembl" id="ENSSLUT00000007196.1">
    <property type="protein sequence ID" value="ENSSLUP00000007016.1"/>
    <property type="gene ID" value="ENSSLUG00000003154.1"/>
</dbReference>
<evidence type="ECO:0000256" key="2">
    <source>
        <dbReference type="ARBA" id="ARBA00022771"/>
    </source>
</evidence>
<keyword evidence="6" id="KW-0131">Cell cycle</keyword>
<evidence type="ECO:0000256" key="4">
    <source>
        <dbReference type="ARBA" id="ARBA00023125"/>
    </source>
</evidence>
<comment type="similarity">
    <text evidence="6">Belongs to the THAP1 family.</text>
</comment>
<evidence type="ECO:0000313" key="8">
    <source>
        <dbReference type="Ensembl" id="ENSSLUP00000007016.1"/>
    </source>
</evidence>
<dbReference type="GO" id="GO:0008270">
    <property type="term" value="F:zinc ion binding"/>
    <property type="evidence" value="ECO:0007669"/>
    <property type="project" value="UniProtKB-KW"/>
</dbReference>
<dbReference type="InterPro" id="IPR038441">
    <property type="entry name" value="THAP_Znf_sf"/>
</dbReference>
<dbReference type="InterPro" id="IPR006612">
    <property type="entry name" value="THAP_Znf"/>
</dbReference>
<comment type="function">
    <text evidence="6">DNA-binding transcription regulator that regulates endothelial cell proliferation and G1/S cell-cycle progression. Specifically binds the 5'-[AT]NTNN[GT]GGCA[AGT]-3' core DNA sequence and acts by modulating expression of pRB-E2F cell-cycle target genes.</text>
</comment>
<dbReference type="Pfam" id="PF05485">
    <property type="entry name" value="THAP"/>
    <property type="match status" value="1"/>
</dbReference>
<dbReference type="SMART" id="SM00692">
    <property type="entry name" value="DM3"/>
    <property type="match status" value="1"/>
</dbReference>
<keyword evidence="1" id="KW-0479">Metal-binding</keyword>
<dbReference type="PANTHER" id="PTHR46600">
    <property type="entry name" value="THAP DOMAIN-CONTAINING"/>
    <property type="match status" value="1"/>
</dbReference>
<dbReference type="AlphaFoldDB" id="A0A8D0CQ34"/>
<accession>A0A8D0CQ34</accession>
<dbReference type="InterPro" id="IPR026516">
    <property type="entry name" value="THAP1/10"/>
</dbReference>
<organism evidence="8 9">
    <name type="scientific">Sander lucioperca</name>
    <name type="common">Pike-perch</name>
    <name type="synonym">Perca lucioperca</name>
    <dbReference type="NCBI Taxonomy" id="283035"/>
    <lineage>
        <taxon>Eukaryota</taxon>
        <taxon>Metazoa</taxon>
        <taxon>Chordata</taxon>
        <taxon>Craniata</taxon>
        <taxon>Vertebrata</taxon>
        <taxon>Euteleostomi</taxon>
        <taxon>Actinopterygii</taxon>
        <taxon>Neopterygii</taxon>
        <taxon>Teleostei</taxon>
        <taxon>Neoteleostei</taxon>
        <taxon>Acanthomorphata</taxon>
        <taxon>Eupercaria</taxon>
        <taxon>Perciformes</taxon>
        <taxon>Percoidei</taxon>
        <taxon>Percidae</taxon>
        <taxon>Luciopercinae</taxon>
        <taxon>Sander</taxon>
    </lineage>
</organism>
<dbReference type="GO" id="GO:0005654">
    <property type="term" value="C:nucleoplasm"/>
    <property type="evidence" value="ECO:0007669"/>
    <property type="project" value="UniProtKB-SubCell"/>
</dbReference>
<dbReference type="SUPFAM" id="SSF57716">
    <property type="entry name" value="Glucocorticoid receptor-like (DNA-binding domain)"/>
    <property type="match status" value="1"/>
</dbReference>
<keyword evidence="6" id="KW-0539">Nucleus</keyword>
<evidence type="ECO:0000313" key="9">
    <source>
        <dbReference type="Proteomes" id="UP000694568"/>
    </source>
</evidence>
<keyword evidence="9" id="KW-1185">Reference proteome</keyword>
<keyword evidence="3" id="KW-0862">Zinc</keyword>
<keyword evidence="6" id="KW-0804">Transcription</keyword>
<evidence type="ECO:0000256" key="6">
    <source>
        <dbReference type="RuleBase" id="RU369073"/>
    </source>
</evidence>
<dbReference type="GeneTree" id="ENSGT00980000199732"/>
<reference evidence="8" key="2">
    <citation type="submission" date="2025-09" db="UniProtKB">
        <authorList>
            <consortium name="Ensembl"/>
        </authorList>
    </citation>
    <scope>IDENTIFICATION</scope>
</reference>
<dbReference type="Gene3D" id="6.20.210.20">
    <property type="entry name" value="THAP domain"/>
    <property type="match status" value="1"/>
</dbReference>
<dbReference type="GO" id="GO:0000978">
    <property type="term" value="F:RNA polymerase II cis-regulatory region sequence-specific DNA binding"/>
    <property type="evidence" value="ECO:0007669"/>
    <property type="project" value="TreeGrafter"/>
</dbReference>
<evidence type="ECO:0000256" key="5">
    <source>
        <dbReference type="PROSITE-ProRule" id="PRU00309"/>
    </source>
</evidence>